<proteinExistence type="evidence at transcript level"/>
<protein>
    <submittedName>
        <fullName evidence="1">Seminal fluid protein 24F2</fullName>
    </submittedName>
</protein>
<evidence type="ECO:0000313" key="2">
    <source>
        <dbReference type="EMBL" id="KRJ97279.1"/>
    </source>
</evidence>
<keyword evidence="3" id="KW-1185">Reference proteome</keyword>
<dbReference type="EMBL" id="FJ460577">
    <property type="protein sequence ID" value="ACQ73737.1"/>
    <property type="molecule type" value="mRNA"/>
</dbReference>
<reference evidence="2 3" key="3">
    <citation type="journal article" date="2007" name="PLoS Biol.">
        <title>Principles of genome evolution in the Drosophila melanogaster species group.</title>
        <authorList>
            <person name="Ranz J.M."/>
            <person name="Maurin D."/>
            <person name="Chan Y.S."/>
            <person name="von Grotthuss M."/>
            <person name="Hillier L.W."/>
            <person name="Roote J."/>
            <person name="Ashburner M."/>
            <person name="Bergman C.M."/>
        </authorList>
    </citation>
    <scope>NUCLEOTIDE SEQUENCE [LARGE SCALE GENOMIC DNA]</scope>
    <source>
        <strain evidence="2">Tai18E2</strain>
        <strain evidence="3">Tai18E2 / Tucson 14021-0261.01</strain>
    </source>
</reference>
<name>C4NAQ3_DROYA</name>
<dbReference type="EMBL" id="CM000157">
    <property type="protein sequence ID" value="KRJ97279.1"/>
    <property type="molecule type" value="Genomic_DNA"/>
</dbReference>
<dbReference type="Proteomes" id="UP000002282">
    <property type="component" value="Chromosome 2L"/>
</dbReference>
<dbReference type="OrthoDB" id="7835804at2759"/>
<evidence type="ECO:0000313" key="1">
    <source>
        <dbReference type="EMBL" id="ACQ73737.1"/>
    </source>
</evidence>
<accession>C4NAQ3</accession>
<gene>
    <name evidence="1" type="primary">Sfp24F2</name>
    <name evidence="2" type="synonym">Dyak\GE28531</name>
    <name evidence="2" type="ORF">Dyak_GE28531</name>
</gene>
<organism evidence="1">
    <name type="scientific">Drosophila yakuba</name>
    <name type="common">Fruit fly</name>
    <dbReference type="NCBI Taxonomy" id="7245"/>
    <lineage>
        <taxon>Eukaryota</taxon>
        <taxon>Metazoa</taxon>
        <taxon>Ecdysozoa</taxon>
        <taxon>Arthropoda</taxon>
        <taxon>Hexapoda</taxon>
        <taxon>Insecta</taxon>
        <taxon>Pterygota</taxon>
        <taxon>Neoptera</taxon>
        <taxon>Endopterygota</taxon>
        <taxon>Diptera</taxon>
        <taxon>Brachycera</taxon>
        <taxon>Muscomorpha</taxon>
        <taxon>Ephydroidea</taxon>
        <taxon>Drosophilidae</taxon>
        <taxon>Drosophila</taxon>
        <taxon>Sophophora</taxon>
    </lineage>
</organism>
<dbReference type="KEGG" id="dya:Dyak_GE28531"/>
<evidence type="ECO:0000313" key="3">
    <source>
        <dbReference type="Proteomes" id="UP000002282"/>
    </source>
</evidence>
<reference evidence="2" key="1">
    <citation type="submission" date="2006-01" db="EMBL/GenBank/DDBJ databases">
        <title>The Genome of Drosophila yakuba.</title>
        <authorList>
            <consortium name="The Drosophila yakuba Sequencing Consortium"/>
        </authorList>
    </citation>
    <scope>NUCLEOTIDE SEQUENCE</scope>
    <source>
        <strain evidence="2">Tai18E2</strain>
    </source>
</reference>
<dbReference type="GeneID" id="26535712"/>
<sequence length="82" mass="9255">MKLLWLMLLGVVAGQHCDKICPIKDNFGCVKKDKKCFYTIRNPCILKAINCNRKAKNLSVLKPISRSKCSETQVPVCDNIDT</sequence>
<reference evidence="2 3" key="2">
    <citation type="journal article" date="2007" name="Nature">
        <title>Evolution of genes and genomes on the Drosophila phylogeny.</title>
        <authorList>
            <consortium name="Drosophila 12 Genomes Consortium"/>
            <person name="Clark A.G."/>
            <person name="Eisen M.B."/>
            <person name="Smith D.R."/>
            <person name="Bergman C.M."/>
            <person name="Oliver B."/>
            <person name="Markow T.A."/>
            <person name="Kaufman T.C."/>
            <person name="Kellis M."/>
            <person name="Gelbart W."/>
            <person name="Iyer V.N."/>
            <person name="Pollard D.A."/>
            <person name="Sackton T.B."/>
            <person name="Larracuente A.M."/>
            <person name="Singh N.D."/>
            <person name="Abad J.P."/>
            <person name="Abt D.N."/>
            <person name="Adryan B."/>
            <person name="Aguade M."/>
            <person name="Akashi H."/>
            <person name="Anderson W.W."/>
            <person name="Aquadro C.F."/>
            <person name="Ardell D.H."/>
            <person name="Arguello R."/>
            <person name="Artieri C.G."/>
            <person name="Barbash D.A."/>
            <person name="Barker D."/>
            <person name="Barsanti P."/>
            <person name="Batterham P."/>
            <person name="Batzoglou S."/>
            <person name="Begun D."/>
            <person name="Bhutkar A."/>
            <person name="Blanco E."/>
            <person name="Bosak S.A."/>
            <person name="Bradley R.K."/>
            <person name="Brand A.D."/>
            <person name="Brent M.R."/>
            <person name="Brooks A.N."/>
            <person name="Brown R.H."/>
            <person name="Butlin R.K."/>
            <person name="Caggese C."/>
            <person name="Calvi B.R."/>
            <person name="Bernardo de Carvalho A."/>
            <person name="Caspi A."/>
            <person name="Castrezana S."/>
            <person name="Celniker S.E."/>
            <person name="Chang J.L."/>
            <person name="Chapple C."/>
            <person name="Chatterji S."/>
            <person name="Chinwalla A."/>
            <person name="Civetta A."/>
            <person name="Clifton S.W."/>
            <person name="Comeron J.M."/>
            <person name="Costello J.C."/>
            <person name="Coyne J.A."/>
            <person name="Daub J."/>
            <person name="David R.G."/>
            <person name="Delcher A.L."/>
            <person name="Delehaunty K."/>
            <person name="Do C.B."/>
            <person name="Ebling H."/>
            <person name="Edwards K."/>
            <person name="Eickbush T."/>
            <person name="Evans J.D."/>
            <person name="Filipski A."/>
            <person name="Findeiss S."/>
            <person name="Freyhult E."/>
            <person name="Fulton L."/>
            <person name="Fulton R."/>
            <person name="Garcia A.C."/>
            <person name="Gardiner A."/>
            <person name="Garfield D.A."/>
            <person name="Garvin B.E."/>
            <person name="Gibson G."/>
            <person name="Gilbert D."/>
            <person name="Gnerre S."/>
            <person name="Godfrey J."/>
            <person name="Good R."/>
            <person name="Gotea V."/>
            <person name="Gravely B."/>
            <person name="Greenberg A.J."/>
            <person name="Griffiths-Jones S."/>
            <person name="Gross S."/>
            <person name="Guigo R."/>
            <person name="Gustafson E.A."/>
            <person name="Haerty W."/>
            <person name="Hahn M.W."/>
            <person name="Halligan D.L."/>
            <person name="Halpern A.L."/>
            <person name="Halter G.M."/>
            <person name="Han M.V."/>
            <person name="Heger A."/>
            <person name="Hillier L."/>
            <person name="Hinrichs A.S."/>
            <person name="Holmes I."/>
            <person name="Hoskins R.A."/>
            <person name="Hubisz M.J."/>
            <person name="Hultmark D."/>
            <person name="Huntley M.A."/>
            <person name="Jaffe D.B."/>
            <person name="Jagadeeshan S."/>
            <person name="Jeck W.R."/>
            <person name="Johnson J."/>
            <person name="Jones C.D."/>
            <person name="Jordan W.C."/>
            <person name="Karpen G.H."/>
            <person name="Kataoka E."/>
            <person name="Keightley P.D."/>
            <person name="Kheradpour P."/>
            <person name="Kirkness E.F."/>
            <person name="Koerich L.B."/>
            <person name="Kristiansen K."/>
            <person name="Kudrna D."/>
            <person name="Kulathinal R.J."/>
            <person name="Kumar S."/>
            <person name="Kwok R."/>
            <person name="Lander E."/>
            <person name="Langley C.H."/>
            <person name="Lapoint R."/>
            <person name="Lazzaro B.P."/>
            <person name="Lee S.J."/>
            <person name="Levesque L."/>
            <person name="Li R."/>
            <person name="Lin C.F."/>
            <person name="Lin M.F."/>
            <person name="Lindblad-Toh K."/>
            <person name="Llopart A."/>
            <person name="Long M."/>
            <person name="Low L."/>
            <person name="Lozovsky E."/>
            <person name="Lu J."/>
            <person name="Luo M."/>
            <person name="Machado C.A."/>
            <person name="Makalowski W."/>
            <person name="Marzo M."/>
            <person name="Matsuda M."/>
            <person name="Matzkin L."/>
            <person name="McAllister B."/>
            <person name="McBride C.S."/>
            <person name="McKernan B."/>
            <person name="McKernan K."/>
            <person name="Mendez-Lago M."/>
            <person name="Minx P."/>
            <person name="Mollenhauer M.U."/>
            <person name="Montooth K."/>
            <person name="Mount S.M."/>
            <person name="Mu X."/>
            <person name="Myers E."/>
            <person name="Negre B."/>
            <person name="Newfeld S."/>
            <person name="Nielsen R."/>
            <person name="Noor M.A."/>
            <person name="O'Grady P."/>
            <person name="Pachter L."/>
            <person name="Papaceit M."/>
            <person name="Parisi M.J."/>
            <person name="Parisi M."/>
            <person name="Parts L."/>
            <person name="Pedersen J.S."/>
            <person name="Pesole G."/>
            <person name="Phillippy A.M."/>
            <person name="Ponting C.P."/>
            <person name="Pop M."/>
            <person name="Porcelli D."/>
            <person name="Powell J.R."/>
            <person name="Prohaska S."/>
            <person name="Pruitt K."/>
            <person name="Puig M."/>
            <person name="Quesneville H."/>
            <person name="Ram K.R."/>
            <person name="Rand D."/>
            <person name="Rasmussen M.D."/>
            <person name="Reed L.K."/>
            <person name="Reenan R."/>
            <person name="Reily A."/>
            <person name="Remington K.A."/>
            <person name="Rieger T.T."/>
            <person name="Ritchie M.G."/>
            <person name="Robin C."/>
            <person name="Rogers Y.H."/>
            <person name="Rohde C."/>
            <person name="Rozas J."/>
            <person name="Rubenfield M.J."/>
            <person name="Ruiz A."/>
            <person name="Russo S."/>
            <person name="Salzberg S.L."/>
            <person name="Sanchez-Gracia A."/>
            <person name="Saranga D.J."/>
            <person name="Sato H."/>
            <person name="Schaeffer S.W."/>
            <person name="Schatz M.C."/>
            <person name="Schlenke T."/>
            <person name="Schwartz R."/>
            <person name="Segarra C."/>
            <person name="Singh R.S."/>
            <person name="Sirot L."/>
            <person name="Sirota M."/>
            <person name="Sisneros N.B."/>
            <person name="Smith C.D."/>
            <person name="Smith T.F."/>
            <person name="Spieth J."/>
            <person name="Stage D.E."/>
            <person name="Stark A."/>
            <person name="Stephan W."/>
            <person name="Strausberg R.L."/>
            <person name="Strempel S."/>
            <person name="Sturgill D."/>
            <person name="Sutton G."/>
            <person name="Sutton G.G."/>
            <person name="Tao W."/>
            <person name="Teichmann S."/>
            <person name="Tobari Y.N."/>
            <person name="Tomimura Y."/>
            <person name="Tsolas J.M."/>
            <person name="Valente V.L."/>
            <person name="Venter E."/>
            <person name="Venter J.C."/>
            <person name="Vicario S."/>
            <person name="Vieira F.G."/>
            <person name="Vilella A.J."/>
            <person name="Villasante A."/>
            <person name="Walenz B."/>
            <person name="Wang J."/>
            <person name="Wasserman M."/>
            <person name="Watts T."/>
            <person name="Wilson D."/>
            <person name="Wilson R.K."/>
            <person name="Wing R.A."/>
            <person name="Wolfner M.F."/>
            <person name="Wong A."/>
            <person name="Wong G.K."/>
            <person name="Wu C.I."/>
            <person name="Wu G."/>
            <person name="Yamamoto D."/>
            <person name="Yang H.P."/>
            <person name="Yang S.P."/>
            <person name="Yorke J.A."/>
            <person name="Yoshida K."/>
            <person name="Zdobnov E."/>
            <person name="Zhang P."/>
            <person name="Zhang Y."/>
            <person name="Zimin A.V."/>
            <person name="Baldwin J."/>
            <person name="Abdouelleil A."/>
            <person name="Abdulkadir J."/>
            <person name="Abebe A."/>
            <person name="Abera B."/>
            <person name="Abreu J."/>
            <person name="Acer S.C."/>
            <person name="Aftuck L."/>
            <person name="Alexander A."/>
            <person name="An P."/>
            <person name="Anderson E."/>
            <person name="Anderson S."/>
            <person name="Arachi H."/>
            <person name="Azer M."/>
            <person name="Bachantsang P."/>
            <person name="Barry A."/>
            <person name="Bayul T."/>
            <person name="Berlin A."/>
            <person name="Bessette D."/>
            <person name="Bloom T."/>
            <person name="Blye J."/>
            <person name="Boguslavskiy L."/>
            <person name="Bonnet C."/>
            <person name="Boukhgalter B."/>
            <person name="Bourzgui I."/>
            <person name="Brown A."/>
            <person name="Cahill P."/>
            <person name="Channer S."/>
            <person name="Cheshatsang Y."/>
            <person name="Chuda L."/>
            <person name="Citroen M."/>
            <person name="Collymore A."/>
            <person name="Cooke P."/>
            <person name="Costello M."/>
            <person name="D'Aco K."/>
            <person name="Daza R."/>
            <person name="De Haan G."/>
            <person name="DeGray S."/>
            <person name="DeMaso C."/>
            <person name="Dhargay N."/>
            <person name="Dooley K."/>
            <person name="Dooley E."/>
            <person name="Doricent M."/>
            <person name="Dorje P."/>
            <person name="Dorjee K."/>
            <person name="Dupes A."/>
            <person name="Elong R."/>
            <person name="Falk J."/>
            <person name="Farina A."/>
            <person name="Faro S."/>
            <person name="Ferguson D."/>
            <person name="Fisher S."/>
            <person name="Foley C.D."/>
            <person name="Franke A."/>
            <person name="Friedrich D."/>
            <person name="Gadbois L."/>
            <person name="Gearin G."/>
            <person name="Gearin C.R."/>
            <person name="Giannoukos G."/>
            <person name="Goode T."/>
            <person name="Graham J."/>
            <person name="Grandbois E."/>
            <person name="Grewal S."/>
            <person name="Gyaltsen K."/>
            <person name="Hafez N."/>
            <person name="Hagos B."/>
            <person name="Hall J."/>
            <person name="Henson C."/>
            <person name="Hollinger A."/>
            <person name="Honan T."/>
            <person name="Huard M.D."/>
            <person name="Hughes L."/>
            <person name="Hurhula B."/>
            <person name="Husby M.E."/>
            <person name="Kamat A."/>
            <person name="Kanga B."/>
            <person name="Kashin S."/>
            <person name="Khazanovich D."/>
            <person name="Kisner P."/>
            <person name="Lance K."/>
            <person name="Lara M."/>
            <person name="Lee W."/>
            <person name="Lennon N."/>
            <person name="Letendre F."/>
            <person name="LeVine R."/>
            <person name="Lipovsky A."/>
            <person name="Liu X."/>
            <person name="Liu J."/>
            <person name="Liu S."/>
            <person name="Lokyitsang T."/>
            <person name="Lokyitsang Y."/>
            <person name="Lubonja R."/>
            <person name="Lui A."/>
            <person name="MacDonald P."/>
            <person name="Magnisalis V."/>
            <person name="Maru K."/>
            <person name="Matthews C."/>
            <person name="McCusker W."/>
            <person name="McDonough S."/>
            <person name="Mehta T."/>
            <person name="Meldrim J."/>
            <person name="Meneus L."/>
            <person name="Mihai O."/>
            <person name="Mihalev A."/>
            <person name="Mihova T."/>
            <person name="Mittelman R."/>
            <person name="Mlenga V."/>
            <person name="Montmayeur A."/>
            <person name="Mulrain L."/>
            <person name="Navidi A."/>
            <person name="Naylor J."/>
            <person name="Negash T."/>
            <person name="Nguyen T."/>
            <person name="Nguyen N."/>
            <person name="Nicol R."/>
            <person name="Norbu C."/>
            <person name="Norbu N."/>
            <person name="Novod N."/>
            <person name="O'Neill B."/>
            <person name="Osman S."/>
            <person name="Markiewicz E."/>
            <person name="Oyono O.L."/>
            <person name="Patti C."/>
            <person name="Phunkhang P."/>
            <person name="Pierre F."/>
            <person name="Priest M."/>
            <person name="Raghuraman S."/>
            <person name="Rege F."/>
            <person name="Reyes R."/>
            <person name="Rise C."/>
            <person name="Rogov P."/>
            <person name="Ross K."/>
            <person name="Ryan E."/>
            <person name="Settipalli S."/>
            <person name="Shea T."/>
            <person name="Sherpa N."/>
            <person name="Shi L."/>
            <person name="Shih D."/>
            <person name="Sparrow T."/>
            <person name="Spaulding J."/>
            <person name="Stalker J."/>
            <person name="Stange-Thomann N."/>
            <person name="Stavropoulos S."/>
            <person name="Stone C."/>
            <person name="Strader C."/>
            <person name="Tesfaye S."/>
            <person name="Thomson T."/>
            <person name="Thoulutsang Y."/>
            <person name="Thoulutsang D."/>
            <person name="Topham K."/>
            <person name="Topping I."/>
            <person name="Tsamla T."/>
            <person name="Vassiliev H."/>
            <person name="Vo A."/>
            <person name="Wangchuk T."/>
            <person name="Wangdi T."/>
            <person name="Weiand M."/>
            <person name="Wilkinson J."/>
            <person name="Wilson A."/>
            <person name="Yadav S."/>
            <person name="Young G."/>
            <person name="Yu Q."/>
            <person name="Zembek L."/>
            <person name="Zhong D."/>
            <person name="Zimmer A."/>
            <person name="Zwirko Z."/>
            <person name="Jaffe D.B."/>
            <person name="Alvarez P."/>
            <person name="Brockman W."/>
            <person name="Butler J."/>
            <person name="Chin C."/>
            <person name="Gnerre S."/>
            <person name="Grabherr M."/>
            <person name="Kleber M."/>
            <person name="Mauceli E."/>
            <person name="MacCallum I."/>
        </authorList>
    </citation>
    <scope>NUCLEOTIDE SEQUENCE [LARGE SCALE GENOMIC DNA]</scope>
    <source>
        <strain evidence="2">Tai18E2</strain>
        <strain evidence="3">Tai18E2 / Tucson 14021-0261.01</strain>
    </source>
</reference>
<dbReference type="AlphaFoldDB" id="C4NAQ3"/>
<reference evidence="1" key="4">
    <citation type="journal article" date="2009" name="Genome Res.">
        <title>Proteomic discovery of previously unannotated, rapidly evolving seminal fluid genes in Drosophila.</title>
        <authorList>
            <person name="Findlay G.D."/>
            <person name="MacCoss M.J."/>
            <person name="Swanson W.J."/>
        </authorList>
    </citation>
    <scope>NUCLEOTIDE SEQUENCE</scope>
</reference>
<reference evidence="2" key="5">
    <citation type="submission" date="2015-11" db="EMBL/GenBank/DDBJ databases">
        <authorList>
            <consortium name="FlyBase"/>
        </authorList>
    </citation>
    <scope>NUCLEOTIDE SEQUENCE</scope>
    <source>
        <strain evidence="2">Tai18E2</strain>
    </source>
</reference>